<dbReference type="EMBL" id="GGEC01084092">
    <property type="protein sequence ID" value="MBX64576.1"/>
    <property type="molecule type" value="Transcribed_RNA"/>
</dbReference>
<feature type="region of interest" description="Disordered" evidence="1">
    <location>
        <begin position="1"/>
        <end position="20"/>
    </location>
</feature>
<reference evidence="2" key="1">
    <citation type="submission" date="2018-02" db="EMBL/GenBank/DDBJ databases">
        <title>Rhizophora mucronata_Transcriptome.</title>
        <authorList>
            <person name="Meera S.P."/>
            <person name="Sreeshan A."/>
            <person name="Augustine A."/>
        </authorList>
    </citation>
    <scope>NUCLEOTIDE SEQUENCE</scope>
    <source>
        <tissue evidence="2">Leaf</tissue>
    </source>
</reference>
<dbReference type="AlphaFoldDB" id="A0A2P2QC56"/>
<sequence length="20" mass="2150">MAYLDSLSKDKMVHLGSASP</sequence>
<protein>
    <submittedName>
        <fullName evidence="2">Uncharacterized protein</fullName>
    </submittedName>
</protein>
<accession>A0A2P2QC56</accession>
<proteinExistence type="predicted"/>
<evidence type="ECO:0000256" key="1">
    <source>
        <dbReference type="SAM" id="MobiDB-lite"/>
    </source>
</evidence>
<evidence type="ECO:0000313" key="2">
    <source>
        <dbReference type="EMBL" id="MBX64576.1"/>
    </source>
</evidence>
<name>A0A2P2QC56_RHIMU</name>
<organism evidence="2">
    <name type="scientific">Rhizophora mucronata</name>
    <name type="common">Asiatic mangrove</name>
    <dbReference type="NCBI Taxonomy" id="61149"/>
    <lineage>
        <taxon>Eukaryota</taxon>
        <taxon>Viridiplantae</taxon>
        <taxon>Streptophyta</taxon>
        <taxon>Embryophyta</taxon>
        <taxon>Tracheophyta</taxon>
        <taxon>Spermatophyta</taxon>
        <taxon>Magnoliopsida</taxon>
        <taxon>eudicotyledons</taxon>
        <taxon>Gunneridae</taxon>
        <taxon>Pentapetalae</taxon>
        <taxon>rosids</taxon>
        <taxon>fabids</taxon>
        <taxon>Malpighiales</taxon>
        <taxon>Rhizophoraceae</taxon>
        <taxon>Rhizophora</taxon>
    </lineage>
</organism>